<dbReference type="Proteomes" id="UP000504638">
    <property type="component" value="Unplaced"/>
</dbReference>
<evidence type="ECO:0000313" key="2">
    <source>
        <dbReference type="EMBL" id="KAF1812684.1"/>
    </source>
</evidence>
<protein>
    <submittedName>
        <fullName evidence="2 4">Uncharacterized protein</fullName>
    </submittedName>
</protein>
<feature type="compositionally biased region" description="Polar residues" evidence="1">
    <location>
        <begin position="1"/>
        <end position="11"/>
    </location>
</feature>
<feature type="compositionally biased region" description="Basic and acidic residues" evidence="1">
    <location>
        <begin position="162"/>
        <end position="177"/>
    </location>
</feature>
<reference evidence="4" key="2">
    <citation type="submission" date="2020-04" db="EMBL/GenBank/DDBJ databases">
        <authorList>
            <consortium name="NCBI Genome Project"/>
        </authorList>
    </citation>
    <scope>NUCLEOTIDE SEQUENCE</scope>
    <source>
        <strain evidence="4">CBS 781.70</strain>
    </source>
</reference>
<feature type="region of interest" description="Disordered" evidence="1">
    <location>
        <begin position="1"/>
        <end position="140"/>
    </location>
</feature>
<evidence type="ECO:0000313" key="3">
    <source>
        <dbReference type="Proteomes" id="UP000504638"/>
    </source>
</evidence>
<feature type="compositionally biased region" description="Polar residues" evidence="1">
    <location>
        <begin position="75"/>
        <end position="94"/>
    </location>
</feature>
<feature type="compositionally biased region" description="Low complexity" evidence="1">
    <location>
        <begin position="95"/>
        <end position="108"/>
    </location>
</feature>
<feature type="region of interest" description="Disordered" evidence="1">
    <location>
        <begin position="692"/>
        <end position="750"/>
    </location>
</feature>
<feature type="region of interest" description="Disordered" evidence="1">
    <location>
        <begin position="226"/>
        <end position="247"/>
    </location>
</feature>
<organism evidence="2">
    <name type="scientific">Eremomyces bilateralis CBS 781.70</name>
    <dbReference type="NCBI Taxonomy" id="1392243"/>
    <lineage>
        <taxon>Eukaryota</taxon>
        <taxon>Fungi</taxon>
        <taxon>Dikarya</taxon>
        <taxon>Ascomycota</taxon>
        <taxon>Pezizomycotina</taxon>
        <taxon>Dothideomycetes</taxon>
        <taxon>Dothideomycetes incertae sedis</taxon>
        <taxon>Eremomycetales</taxon>
        <taxon>Eremomycetaceae</taxon>
        <taxon>Eremomyces</taxon>
    </lineage>
</organism>
<name>A0A6G1G3P2_9PEZI</name>
<dbReference type="GeneID" id="54420049"/>
<accession>A0A6G1G3P2</accession>
<evidence type="ECO:0000256" key="1">
    <source>
        <dbReference type="SAM" id="MobiDB-lite"/>
    </source>
</evidence>
<reference evidence="2 4" key="1">
    <citation type="submission" date="2020-01" db="EMBL/GenBank/DDBJ databases">
        <authorList>
            <consortium name="DOE Joint Genome Institute"/>
            <person name="Haridas S."/>
            <person name="Albert R."/>
            <person name="Binder M."/>
            <person name="Bloem J."/>
            <person name="Labutti K."/>
            <person name="Salamov A."/>
            <person name="Andreopoulos B."/>
            <person name="Baker S.E."/>
            <person name="Barry K."/>
            <person name="Bills G."/>
            <person name="Bluhm B.H."/>
            <person name="Cannon C."/>
            <person name="Castanera R."/>
            <person name="Culley D.E."/>
            <person name="Daum C."/>
            <person name="Ezra D."/>
            <person name="Gonzalez J.B."/>
            <person name="Henrissat B."/>
            <person name="Kuo A."/>
            <person name="Liang C."/>
            <person name="Lipzen A."/>
            <person name="Lutzoni F."/>
            <person name="Magnuson J."/>
            <person name="Mondo S."/>
            <person name="Nolan M."/>
            <person name="Ohm R."/>
            <person name="Pangilinan J."/>
            <person name="Park H.-J."/>
            <person name="Ramirez L."/>
            <person name="Alfaro M."/>
            <person name="Sun H."/>
            <person name="Tritt A."/>
            <person name="Yoshinaga Y."/>
            <person name="Zwiers L.-H."/>
            <person name="Turgeon B.G."/>
            <person name="Goodwin S.B."/>
            <person name="Spatafora J.W."/>
            <person name="Crous P.W."/>
            <person name="Grigoriev I.V."/>
        </authorList>
    </citation>
    <scope>NUCLEOTIDE SEQUENCE</scope>
    <source>
        <strain evidence="2 4">CBS 781.70</strain>
    </source>
</reference>
<keyword evidence="3" id="KW-1185">Reference proteome</keyword>
<feature type="region of interest" description="Disordered" evidence="1">
    <location>
        <begin position="597"/>
        <end position="635"/>
    </location>
</feature>
<gene>
    <name evidence="2 4" type="ORF">P152DRAFT_458495</name>
</gene>
<feature type="compositionally biased region" description="Low complexity" evidence="1">
    <location>
        <begin position="35"/>
        <end position="49"/>
    </location>
</feature>
<dbReference type="OrthoDB" id="5350396at2759"/>
<sequence>MPPLSSQSNITRFFKPSSKEDARPPSLEVNDGTKRSSTSRSNASTTQSSFRPVSLSIRSPTAERGSARDAIDPTSPLSPIQTSLSPASSSMNDMTTSPGTGAPSSSAPNRSFASTTSSKRAIRNGVEIIRPSDSDEDSDSSLADLVELYHTFNKQSGRTSIKSREKLSPKSPTDRVFRSSTSATKTLRQRNAPKAIEKPKFSLASLVKSAQTDAKREEEIARIKAILDAPTDSDDSETRPKRHRSSRLDTKTIALALDGEESDEVERLEKAVKRTNALQQDPCWHFFQEKHESRPSPPFPKLSDSNSIWARVFQTPPKRDDAFITGFVERMASRHSLPDEVYVYMLEYLSCDPRDDLASSYLKVLQTAPMNDVLTSSRLKELLRGVGAGQWALDFDHQLVPEPKSPKEIPECTLSRGLSWILRLLQYSASGLSDHLRGFIIVILMRMSLDDTVSLDCEISRLVNVALSTLFSNIEVPEPEYILGVSEIIFNTTTNTLLQAKLIQVLPSQTPILHRLRRRLALSFGLTSAEYLDADLTNPILMDTVIRHLRTSPEYMYQPHADYVMMRARVFLLDTALDSGFSSLLFPAWRLPSAAGAPSNGTTSLKAPLPLPVITPSSPKRGTRPSTDPGSESTFNASAAALSDSINRISARLDYAGPQDLARMEVYGTLSRWQLRVEHAVRTKERKKRVWFEDRSAEEEKQKRAMEAWLEEQKGSKAREDNAEARAENDPRSSETQAALDDQLRMEMES</sequence>
<feature type="compositionally biased region" description="Polar residues" evidence="1">
    <location>
        <begin position="109"/>
        <end position="119"/>
    </location>
</feature>
<feature type="compositionally biased region" description="Basic and acidic residues" evidence="1">
    <location>
        <begin position="692"/>
        <end position="733"/>
    </location>
</feature>
<feature type="region of interest" description="Disordered" evidence="1">
    <location>
        <begin position="154"/>
        <end position="196"/>
    </location>
</feature>
<dbReference type="EMBL" id="ML975157">
    <property type="protein sequence ID" value="KAF1812684.1"/>
    <property type="molecule type" value="Genomic_DNA"/>
</dbReference>
<feature type="compositionally biased region" description="Polar residues" evidence="1">
    <location>
        <begin position="615"/>
        <end position="635"/>
    </location>
</feature>
<proteinExistence type="predicted"/>
<reference evidence="4" key="3">
    <citation type="submission" date="2025-04" db="UniProtKB">
        <authorList>
            <consortium name="RefSeq"/>
        </authorList>
    </citation>
    <scope>IDENTIFICATION</scope>
    <source>
        <strain evidence="4">CBS 781.70</strain>
    </source>
</reference>
<dbReference type="AlphaFoldDB" id="A0A6G1G3P2"/>
<dbReference type="RefSeq" id="XP_033534315.1">
    <property type="nucleotide sequence ID" value="XM_033679479.1"/>
</dbReference>
<evidence type="ECO:0000313" key="4">
    <source>
        <dbReference type="RefSeq" id="XP_033534315.1"/>
    </source>
</evidence>